<organism evidence="2 3">
    <name type="scientific">Amblyomma americanum</name>
    <name type="common">Lone star tick</name>
    <dbReference type="NCBI Taxonomy" id="6943"/>
    <lineage>
        <taxon>Eukaryota</taxon>
        <taxon>Metazoa</taxon>
        <taxon>Ecdysozoa</taxon>
        <taxon>Arthropoda</taxon>
        <taxon>Chelicerata</taxon>
        <taxon>Arachnida</taxon>
        <taxon>Acari</taxon>
        <taxon>Parasitiformes</taxon>
        <taxon>Ixodida</taxon>
        <taxon>Ixodoidea</taxon>
        <taxon>Ixodidae</taxon>
        <taxon>Amblyomminae</taxon>
        <taxon>Amblyomma</taxon>
    </lineage>
</organism>
<protein>
    <recommendedName>
        <fullName evidence="1">DNA mismatch repair protein MutS core domain-containing protein</fullName>
    </recommendedName>
</protein>
<accession>A0AAQ4FG40</accession>
<dbReference type="Gene3D" id="1.10.1420.10">
    <property type="match status" value="1"/>
</dbReference>
<name>A0AAQ4FG40_AMBAM</name>
<dbReference type="Pfam" id="PF05192">
    <property type="entry name" value="MutS_III"/>
    <property type="match status" value="1"/>
</dbReference>
<dbReference type="EMBL" id="JARKHS020002893">
    <property type="protein sequence ID" value="KAK8786209.1"/>
    <property type="molecule type" value="Genomic_DNA"/>
</dbReference>
<evidence type="ECO:0000313" key="3">
    <source>
        <dbReference type="Proteomes" id="UP001321473"/>
    </source>
</evidence>
<dbReference type="InterPro" id="IPR036187">
    <property type="entry name" value="DNA_mismatch_repair_MutS_sf"/>
</dbReference>
<dbReference type="AlphaFoldDB" id="A0AAQ4FG40"/>
<dbReference type="GO" id="GO:0006298">
    <property type="term" value="P:mismatch repair"/>
    <property type="evidence" value="ECO:0007669"/>
    <property type="project" value="InterPro"/>
</dbReference>
<dbReference type="InterPro" id="IPR007696">
    <property type="entry name" value="DNA_mismatch_repair_MutS_core"/>
</dbReference>
<dbReference type="Proteomes" id="UP001321473">
    <property type="component" value="Unassembled WGS sequence"/>
</dbReference>
<evidence type="ECO:0000259" key="1">
    <source>
        <dbReference type="Pfam" id="PF05192"/>
    </source>
</evidence>
<feature type="domain" description="DNA mismatch repair protein MutS core" evidence="1">
    <location>
        <begin position="2"/>
        <end position="76"/>
    </location>
</feature>
<dbReference type="GO" id="GO:0030983">
    <property type="term" value="F:mismatched DNA binding"/>
    <property type="evidence" value="ECO:0007669"/>
    <property type="project" value="InterPro"/>
</dbReference>
<comment type="caution">
    <text evidence="2">The sequence shown here is derived from an EMBL/GenBank/DDBJ whole genome shotgun (WGS) entry which is preliminary data.</text>
</comment>
<keyword evidence="3" id="KW-1185">Reference proteome</keyword>
<evidence type="ECO:0000313" key="2">
    <source>
        <dbReference type="EMBL" id="KAK8786209.1"/>
    </source>
</evidence>
<proteinExistence type="predicted"/>
<reference evidence="2 3" key="1">
    <citation type="journal article" date="2023" name="Arcadia Sci">
        <title>De novo assembly of a long-read Amblyomma americanum tick genome.</title>
        <authorList>
            <person name="Chou S."/>
            <person name="Poskanzer K.E."/>
            <person name="Rollins M."/>
            <person name="Thuy-Boun P.S."/>
        </authorList>
    </citation>
    <scope>NUCLEOTIDE SEQUENCE [LARGE SCALE GENOMIC DNA]</scope>
    <source>
        <strain evidence="2">F_SG_1</strain>
        <tissue evidence="2">Salivary glands</tissue>
    </source>
</reference>
<sequence>MHDLELLTNTLAPRSSVSLFGVLNNAKTPGGSRLLRVNILQPPRELATIVQRQKAVQQILDSEEFFYSFQVHGDSEAGEGRIQCAVQK</sequence>
<dbReference type="SUPFAM" id="SSF48334">
    <property type="entry name" value="DNA repair protein MutS, domain III"/>
    <property type="match status" value="1"/>
</dbReference>
<dbReference type="GO" id="GO:0005524">
    <property type="term" value="F:ATP binding"/>
    <property type="evidence" value="ECO:0007669"/>
    <property type="project" value="InterPro"/>
</dbReference>
<gene>
    <name evidence="2" type="ORF">V5799_007422</name>
</gene>